<dbReference type="InterPro" id="IPR026444">
    <property type="entry name" value="Secre_tail"/>
</dbReference>
<proteinExistence type="predicted"/>
<gene>
    <name evidence="3" type="ORF">ES677_00590</name>
</gene>
<feature type="domain" description="Secretion system C-terminal sorting" evidence="2">
    <location>
        <begin position="243"/>
        <end position="308"/>
    </location>
</feature>
<reference evidence="3 4" key="1">
    <citation type="submission" date="2019-08" db="EMBL/GenBank/DDBJ databases">
        <title>Genomes of Antarctic Bizionia species.</title>
        <authorList>
            <person name="Bowman J.P."/>
        </authorList>
    </citation>
    <scope>NUCLEOTIDE SEQUENCE [LARGE SCALE GENOMIC DNA]</scope>
    <source>
        <strain evidence="3 4">IC164</strain>
    </source>
</reference>
<sequence length="310" mass="32887">MPLGLYAPPAGQAGSTAIAVDSNLFIDWASGATVTRGLINITDPSATYNGSNYPTVGSSDSAVGVANGDVVSLGDGGEAILTFDTPIINSSGFDFAVFENSFSDTFLELAFVEVSSDGVNFFRFPSHSQTQTTTQVGGFGNVDATYINNLAGKYRSGFGTPFDISDIADDPLLNKDGITHIKVIDVGGTIDPAYATYDSYGNIINEPFPTPFHSGGFDLNAIGVINNETLSINFFAKTEGVKIYPNPATSEFYISKAGLISIYSSEGRLVLQQNNKSAKTPIYIDRLTTGIYLVNILSDKGTVTVKLIKK</sequence>
<evidence type="ECO:0000313" key="4">
    <source>
        <dbReference type="Proteomes" id="UP000323621"/>
    </source>
</evidence>
<evidence type="ECO:0000313" key="3">
    <source>
        <dbReference type="EMBL" id="TYC18184.1"/>
    </source>
</evidence>
<comment type="caution">
    <text evidence="3">The sequence shown here is derived from an EMBL/GenBank/DDBJ whole genome shotgun (WGS) entry which is preliminary data.</text>
</comment>
<name>A0ABY3MEZ8_9FLAO</name>
<organism evidence="3 4">
    <name type="scientific">Bizionia gelidisalsuginis</name>
    <dbReference type="NCBI Taxonomy" id="291188"/>
    <lineage>
        <taxon>Bacteria</taxon>
        <taxon>Pseudomonadati</taxon>
        <taxon>Bacteroidota</taxon>
        <taxon>Flavobacteriia</taxon>
        <taxon>Flavobacteriales</taxon>
        <taxon>Flavobacteriaceae</taxon>
        <taxon>Bizionia</taxon>
    </lineage>
</organism>
<dbReference type="Pfam" id="PF18962">
    <property type="entry name" value="Por_Secre_tail"/>
    <property type="match status" value="1"/>
</dbReference>
<accession>A0ABY3MEZ8</accession>
<keyword evidence="1" id="KW-0732">Signal</keyword>
<dbReference type="EMBL" id="VSKN01000001">
    <property type="protein sequence ID" value="TYC18184.1"/>
    <property type="molecule type" value="Genomic_DNA"/>
</dbReference>
<dbReference type="Proteomes" id="UP000323621">
    <property type="component" value="Unassembled WGS sequence"/>
</dbReference>
<protein>
    <submittedName>
        <fullName evidence="3">T9SS type A sorting domain-containing protein</fullName>
    </submittedName>
</protein>
<dbReference type="NCBIfam" id="TIGR04183">
    <property type="entry name" value="Por_Secre_tail"/>
    <property type="match status" value="1"/>
</dbReference>
<evidence type="ECO:0000259" key="2">
    <source>
        <dbReference type="Pfam" id="PF18962"/>
    </source>
</evidence>
<evidence type="ECO:0000256" key="1">
    <source>
        <dbReference type="ARBA" id="ARBA00022729"/>
    </source>
</evidence>
<keyword evidence="4" id="KW-1185">Reference proteome</keyword>